<evidence type="ECO:0000256" key="1">
    <source>
        <dbReference type="ARBA" id="ARBA00010634"/>
    </source>
</evidence>
<reference evidence="4 5" key="1">
    <citation type="submission" date="2019-08" db="EMBL/GenBank/DDBJ databases">
        <title>Hyperibacter terrae gen. nov., sp. nov. and Hyperibacter viscosus sp. nov., two new members in the family Rhodospirillaceae isolated from the rhizosphere of Hypericum perforatum.</title>
        <authorList>
            <person name="Noviana Z."/>
        </authorList>
    </citation>
    <scope>NUCLEOTIDE SEQUENCE [LARGE SCALE GENOMIC DNA]</scope>
    <source>
        <strain evidence="4 5">R5913</strain>
    </source>
</reference>
<evidence type="ECO:0000256" key="2">
    <source>
        <dbReference type="ARBA" id="ARBA00022729"/>
    </source>
</evidence>
<protein>
    <recommendedName>
        <fullName evidence="6">ABC transporter</fullName>
    </recommendedName>
</protein>
<keyword evidence="2" id="KW-0732">Signal</keyword>
<dbReference type="Proteomes" id="UP000326202">
    <property type="component" value="Chromosome"/>
</dbReference>
<organism evidence="4 5">
    <name type="scientific">Hypericibacter terrae</name>
    <dbReference type="NCBI Taxonomy" id="2602015"/>
    <lineage>
        <taxon>Bacteria</taxon>
        <taxon>Pseudomonadati</taxon>
        <taxon>Pseudomonadota</taxon>
        <taxon>Alphaproteobacteria</taxon>
        <taxon>Rhodospirillales</taxon>
        <taxon>Dongiaceae</taxon>
        <taxon>Hypericibacter</taxon>
    </lineage>
</organism>
<dbReference type="EMBL" id="CP042906">
    <property type="protein sequence ID" value="QEX15814.1"/>
    <property type="molecule type" value="Genomic_DNA"/>
</dbReference>
<comment type="similarity">
    <text evidence="1">Belongs to the MlaA family.</text>
</comment>
<dbReference type="GO" id="GO:0016020">
    <property type="term" value="C:membrane"/>
    <property type="evidence" value="ECO:0007669"/>
    <property type="project" value="InterPro"/>
</dbReference>
<dbReference type="PANTHER" id="PTHR30035">
    <property type="entry name" value="LIPOPROTEIN VACJ-RELATED"/>
    <property type="match status" value="1"/>
</dbReference>
<evidence type="ECO:0008006" key="6">
    <source>
        <dbReference type="Google" id="ProtNLM"/>
    </source>
</evidence>
<keyword evidence="5" id="KW-1185">Reference proteome</keyword>
<dbReference type="PANTHER" id="PTHR30035:SF3">
    <property type="entry name" value="INTERMEMBRANE PHOSPHOLIPID TRANSPORT SYSTEM LIPOPROTEIN MLAA"/>
    <property type="match status" value="1"/>
</dbReference>
<sequence length="255" mass="28125">MAAAGFALLALTNGCATVPTDPDEKAAYDERNDPLEPMNRYFFDLNNAMDELILKPFAGWYYILLPNFAQDGVRNALNNLRTPVILGNDLLQGDLDRAGITVARFFINSTLGIAGLFDVASEFGLIYHDEDFGQTLAVWGTGEGPYLVLPILGPSNPRDATGRGVDMAMDPLTWILPMYDLSYLGFVRAGLDAVDLRARNLKTLDEIKQGAIDYYATIRSLYRQHRDDEIRNGAPPPDSVSVLDYITDPQTSEAP</sequence>
<evidence type="ECO:0000256" key="3">
    <source>
        <dbReference type="SAM" id="MobiDB-lite"/>
    </source>
</evidence>
<dbReference type="PRINTS" id="PR01805">
    <property type="entry name" value="VACJLIPOPROT"/>
</dbReference>
<gene>
    <name evidence="4" type="ORF">FRZ44_11010</name>
</gene>
<dbReference type="AlphaFoldDB" id="A0A5J6MEC7"/>
<dbReference type="GO" id="GO:0120010">
    <property type="term" value="P:intermembrane phospholipid transfer"/>
    <property type="evidence" value="ECO:0007669"/>
    <property type="project" value="TreeGrafter"/>
</dbReference>
<dbReference type="Pfam" id="PF04333">
    <property type="entry name" value="MlaA"/>
    <property type="match status" value="1"/>
</dbReference>
<dbReference type="InterPro" id="IPR007428">
    <property type="entry name" value="MlaA"/>
</dbReference>
<name>A0A5J6MEC7_9PROT</name>
<feature type="region of interest" description="Disordered" evidence="3">
    <location>
        <begin position="228"/>
        <end position="255"/>
    </location>
</feature>
<proteinExistence type="inferred from homology"/>
<dbReference type="KEGG" id="htq:FRZ44_11010"/>
<accession>A0A5J6MEC7</accession>
<evidence type="ECO:0000313" key="4">
    <source>
        <dbReference type="EMBL" id="QEX15814.1"/>
    </source>
</evidence>
<evidence type="ECO:0000313" key="5">
    <source>
        <dbReference type="Proteomes" id="UP000326202"/>
    </source>
</evidence>